<feature type="region of interest" description="Disordered" evidence="1">
    <location>
        <begin position="1"/>
        <end position="31"/>
    </location>
</feature>
<dbReference type="AlphaFoldDB" id="A0A2K3MBN5"/>
<gene>
    <name evidence="2" type="ORF">L195_g044271</name>
    <name evidence="3" type="ORF">L195_g044303</name>
</gene>
<organism evidence="3 4">
    <name type="scientific">Trifolium pratense</name>
    <name type="common">Red clover</name>
    <dbReference type="NCBI Taxonomy" id="57577"/>
    <lineage>
        <taxon>Eukaryota</taxon>
        <taxon>Viridiplantae</taxon>
        <taxon>Streptophyta</taxon>
        <taxon>Embryophyta</taxon>
        <taxon>Tracheophyta</taxon>
        <taxon>Spermatophyta</taxon>
        <taxon>Magnoliopsida</taxon>
        <taxon>eudicotyledons</taxon>
        <taxon>Gunneridae</taxon>
        <taxon>Pentapetalae</taxon>
        <taxon>rosids</taxon>
        <taxon>fabids</taxon>
        <taxon>Fabales</taxon>
        <taxon>Fabaceae</taxon>
        <taxon>Papilionoideae</taxon>
        <taxon>50 kb inversion clade</taxon>
        <taxon>NPAAA clade</taxon>
        <taxon>Hologalegina</taxon>
        <taxon>IRL clade</taxon>
        <taxon>Trifolieae</taxon>
        <taxon>Trifolium</taxon>
    </lineage>
</organism>
<evidence type="ECO:0000313" key="2">
    <source>
        <dbReference type="EMBL" id="PNX88170.1"/>
    </source>
</evidence>
<dbReference type="Proteomes" id="UP000236291">
    <property type="component" value="Unassembled WGS sequence"/>
</dbReference>
<comment type="caution">
    <text evidence="3">The sequence shown here is derived from an EMBL/GenBank/DDBJ whole genome shotgun (WGS) entry which is preliminary data.</text>
</comment>
<evidence type="ECO:0000256" key="1">
    <source>
        <dbReference type="SAM" id="MobiDB-lite"/>
    </source>
</evidence>
<protein>
    <submittedName>
        <fullName evidence="3">Uncharacterized protein</fullName>
    </submittedName>
</protein>
<proteinExistence type="predicted"/>
<evidence type="ECO:0000313" key="3">
    <source>
        <dbReference type="EMBL" id="PNX88201.1"/>
    </source>
</evidence>
<feature type="non-terminal residue" evidence="3">
    <location>
        <position position="31"/>
    </location>
</feature>
<accession>A0A2K3MBN5</accession>
<evidence type="ECO:0000313" key="4">
    <source>
        <dbReference type="Proteomes" id="UP000236291"/>
    </source>
</evidence>
<dbReference type="EMBL" id="ASHM01055887">
    <property type="protein sequence ID" value="PNX88201.1"/>
    <property type="molecule type" value="Genomic_DNA"/>
</dbReference>
<reference evidence="3 4" key="1">
    <citation type="journal article" date="2014" name="Am. J. Bot.">
        <title>Genome assembly and annotation for red clover (Trifolium pratense; Fabaceae).</title>
        <authorList>
            <person name="Istvanek J."/>
            <person name="Jaros M."/>
            <person name="Krenek A."/>
            <person name="Repkova J."/>
        </authorList>
    </citation>
    <scope>NUCLEOTIDE SEQUENCE [LARGE SCALE GENOMIC DNA]</scope>
    <source>
        <strain evidence="4">cv. Tatra</strain>
        <tissue evidence="3">Young leaves</tissue>
    </source>
</reference>
<dbReference type="EMBL" id="ASHM01055818">
    <property type="protein sequence ID" value="PNX88170.1"/>
    <property type="molecule type" value="Genomic_DNA"/>
</dbReference>
<name>A0A2K3MBN5_TRIPR</name>
<sequence>MDSHTNGTSKNNGGAAGCGGLLKDVSGTGFV</sequence>
<reference evidence="3 4" key="2">
    <citation type="journal article" date="2017" name="Front. Plant Sci.">
        <title>Gene Classification and Mining of Molecular Markers Useful in Red Clover (Trifolium pratense) Breeding.</title>
        <authorList>
            <person name="Istvanek J."/>
            <person name="Dluhosova J."/>
            <person name="Dluhos P."/>
            <person name="Patkova L."/>
            <person name="Nedelnik J."/>
            <person name="Repkova J."/>
        </authorList>
    </citation>
    <scope>NUCLEOTIDE SEQUENCE [LARGE SCALE GENOMIC DNA]</scope>
    <source>
        <strain evidence="4">cv. Tatra</strain>
        <tissue evidence="3">Young leaves</tissue>
    </source>
</reference>